<accession>A0A4Y2H0D4</accession>
<sequence length="74" mass="8410">MTREFLSAEEALDFLWTSDGIDLDDIDNESVILPPDPNALSNTEDIDDSSTRKIEETTYDNQCITNDTNVHYIL</sequence>
<dbReference type="AlphaFoldDB" id="A0A4Y2H0D4"/>
<reference evidence="1 2" key="1">
    <citation type="journal article" date="2019" name="Sci. Rep.">
        <title>Orb-weaving spider Araneus ventricosus genome elucidates the spidroin gene catalogue.</title>
        <authorList>
            <person name="Kono N."/>
            <person name="Nakamura H."/>
            <person name="Ohtoshi R."/>
            <person name="Moran D.A.P."/>
            <person name="Shinohara A."/>
            <person name="Yoshida Y."/>
            <person name="Fujiwara M."/>
            <person name="Mori M."/>
            <person name="Tomita M."/>
            <person name="Arakawa K."/>
        </authorList>
    </citation>
    <scope>NUCLEOTIDE SEQUENCE [LARGE SCALE GENOMIC DNA]</scope>
</reference>
<dbReference type="EMBL" id="BGPR01101009">
    <property type="protein sequence ID" value="GBM58208.1"/>
    <property type="molecule type" value="Genomic_DNA"/>
</dbReference>
<comment type="caution">
    <text evidence="1">The sequence shown here is derived from an EMBL/GenBank/DDBJ whole genome shotgun (WGS) entry which is preliminary data.</text>
</comment>
<dbReference type="Proteomes" id="UP000499080">
    <property type="component" value="Unassembled WGS sequence"/>
</dbReference>
<organism evidence="1 2">
    <name type="scientific">Araneus ventricosus</name>
    <name type="common">Orbweaver spider</name>
    <name type="synonym">Epeira ventricosa</name>
    <dbReference type="NCBI Taxonomy" id="182803"/>
    <lineage>
        <taxon>Eukaryota</taxon>
        <taxon>Metazoa</taxon>
        <taxon>Ecdysozoa</taxon>
        <taxon>Arthropoda</taxon>
        <taxon>Chelicerata</taxon>
        <taxon>Arachnida</taxon>
        <taxon>Araneae</taxon>
        <taxon>Araneomorphae</taxon>
        <taxon>Entelegynae</taxon>
        <taxon>Araneoidea</taxon>
        <taxon>Araneidae</taxon>
        <taxon>Araneus</taxon>
    </lineage>
</organism>
<proteinExistence type="predicted"/>
<dbReference type="OrthoDB" id="10057240at2759"/>
<name>A0A4Y2H0D4_ARAVE</name>
<evidence type="ECO:0000313" key="1">
    <source>
        <dbReference type="EMBL" id="GBM58208.1"/>
    </source>
</evidence>
<gene>
    <name evidence="1" type="ORF">AVEN_194024_1</name>
</gene>
<evidence type="ECO:0000313" key="2">
    <source>
        <dbReference type="Proteomes" id="UP000499080"/>
    </source>
</evidence>
<keyword evidence="2" id="KW-1185">Reference proteome</keyword>
<protein>
    <submittedName>
        <fullName evidence="1">Uncharacterized protein</fullName>
    </submittedName>
</protein>